<protein>
    <recommendedName>
        <fullName evidence="5">AtpZ/AtpI family protein</fullName>
    </recommendedName>
</protein>
<reference evidence="4" key="1">
    <citation type="journal article" date="2019" name="Int. J. Syst. Evol. Microbiol.">
        <title>The Global Catalogue of Microorganisms (GCM) 10K type strain sequencing project: providing services to taxonomists for standard genome sequencing and annotation.</title>
        <authorList>
            <consortium name="The Broad Institute Genomics Platform"/>
            <consortium name="The Broad Institute Genome Sequencing Center for Infectious Disease"/>
            <person name="Wu L."/>
            <person name="Ma J."/>
        </authorList>
    </citation>
    <scope>NUCLEOTIDE SEQUENCE [LARGE SCALE GENOMIC DNA]</scope>
    <source>
        <strain evidence="4">NBRC 110608</strain>
    </source>
</reference>
<sequence>MSEPRKGSAYRPTEPSSDLLAAHATATLVTGPAMFAGIGWLVDRWLGTGPWLLLVGLLGGMALSLYSLYVRYGTSGQPSASPGSRGPPSDRNDPMGPEAPVFRTPLMTLIEENL</sequence>
<proteinExistence type="predicted"/>
<dbReference type="RefSeq" id="WP_289232420.1">
    <property type="nucleotide sequence ID" value="NZ_AP027735.1"/>
</dbReference>
<keyword evidence="4" id="KW-1185">Reference proteome</keyword>
<dbReference type="Proteomes" id="UP001321421">
    <property type="component" value="Chromosome"/>
</dbReference>
<dbReference type="EMBL" id="AP027735">
    <property type="protein sequence ID" value="BDZ57237.1"/>
    <property type="molecule type" value="Genomic_DNA"/>
</dbReference>
<dbReference type="Pfam" id="PF09527">
    <property type="entry name" value="ATPase_gene1"/>
    <property type="match status" value="1"/>
</dbReference>
<name>A0ABM8H976_9MICO</name>
<keyword evidence="2" id="KW-0812">Transmembrane</keyword>
<keyword evidence="2" id="KW-1133">Transmembrane helix</keyword>
<organism evidence="3 4">
    <name type="scientific">Barrientosiimonas endolithica</name>
    <dbReference type="NCBI Taxonomy" id="1535208"/>
    <lineage>
        <taxon>Bacteria</taxon>
        <taxon>Bacillati</taxon>
        <taxon>Actinomycetota</taxon>
        <taxon>Actinomycetes</taxon>
        <taxon>Micrococcales</taxon>
        <taxon>Dermacoccaceae</taxon>
        <taxon>Barrientosiimonas</taxon>
    </lineage>
</organism>
<evidence type="ECO:0000313" key="3">
    <source>
        <dbReference type="EMBL" id="BDZ57237.1"/>
    </source>
</evidence>
<evidence type="ECO:0000256" key="2">
    <source>
        <dbReference type="SAM" id="Phobius"/>
    </source>
</evidence>
<accession>A0ABM8H976</accession>
<feature type="compositionally biased region" description="Low complexity" evidence="1">
    <location>
        <begin position="75"/>
        <end position="87"/>
    </location>
</feature>
<evidence type="ECO:0000256" key="1">
    <source>
        <dbReference type="SAM" id="MobiDB-lite"/>
    </source>
</evidence>
<gene>
    <name evidence="3" type="ORF">GCM10025872_08940</name>
</gene>
<feature type="transmembrane region" description="Helical" evidence="2">
    <location>
        <begin position="48"/>
        <end position="69"/>
    </location>
</feature>
<feature type="transmembrane region" description="Helical" evidence="2">
    <location>
        <begin position="20"/>
        <end position="42"/>
    </location>
</feature>
<dbReference type="InterPro" id="IPR032820">
    <property type="entry name" value="ATPase_put"/>
</dbReference>
<keyword evidence="2" id="KW-0472">Membrane</keyword>
<evidence type="ECO:0000313" key="4">
    <source>
        <dbReference type="Proteomes" id="UP001321421"/>
    </source>
</evidence>
<evidence type="ECO:0008006" key="5">
    <source>
        <dbReference type="Google" id="ProtNLM"/>
    </source>
</evidence>
<feature type="region of interest" description="Disordered" evidence="1">
    <location>
        <begin position="75"/>
        <end position="103"/>
    </location>
</feature>